<dbReference type="Gene3D" id="2.30.130.10">
    <property type="entry name" value="PUA domain"/>
    <property type="match status" value="1"/>
</dbReference>
<evidence type="ECO:0000256" key="6">
    <source>
        <dbReference type="ARBA" id="ARBA00022777"/>
    </source>
</evidence>
<keyword evidence="4 9" id="KW-0808">Transferase</keyword>
<gene>
    <name evidence="9" type="primary">proB</name>
    <name evidence="9" type="ORF">QQ020_02835</name>
</gene>
<evidence type="ECO:0000256" key="7">
    <source>
        <dbReference type="ARBA" id="ARBA00022840"/>
    </source>
</evidence>
<dbReference type="InterPro" id="IPR005715">
    <property type="entry name" value="Glu_5kinase/COase_Synthase"/>
</dbReference>
<keyword evidence="3" id="KW-0641">Proline biosynthesis</keyword>
<evidence type="ECO:0000256" key="4">
    <source>
        <dbReference type="ARBA" id="ARBA00022679"/>
    </source>
</evidence>
<feature type="domain" description="PUA" evidence="8">
    <location>
        <begin position="267"/>
        <end position="336"/>
    </location>
</feature>
<dbReference type="SMART" id="SM00359">
    <property type="entry name" value="PUA"/>
    <property type="match status" value="1"/>
</dbReference>
<keyword evidence="5" id="KW-0547">Nucleotide-binding</keyword>
<dbReference type="PANTHER" id="PTHR43654:SF1">
    <property type="entry name" value="ISOPENTENYL PHOSPHATE KINASE"/>
    <property type="match status" value="1"/>
</dbReference>
<dbReference type="GO" id="GO:0004349">
    <property type="term" value="F:glutamate 5-kinase activity"/>
    <property type="evidence" value="ECO:0007669"/>
    <property type="project" value="UniProtKB-EC"/>
</dbReference>
<keyword evidence="10" id="KW-1185">Reference proteome</keyword>
<protein>
    <submittedName>
        <fullName evidence="9">Glutamate 5-kinase</fullName>
        <ecNumber evidence="9">2.7.2.11</ecNumber>
    </submittedName>
</protein>
<evidence type="ECO:0000256" key="3">
    <source>
        <dbReference type="ARBA" id="ARBA00022650"/>
    </source>
</evidence>
<dbReference type="PRINTS" id="PR00474">
    <property type="entry name" value="GLU5KINASE"/>
</dbReference>
<name>A0ABT8KZU8_9BACT</name>
<sequence>MEKPILVLKIGTASITKENGDLDQITMVDIVRQLASIHKKYRIVIVSSGAVGTGKNLLKNYSGKIIERKAAAAIGNPLLLNRYAQFFAPYDIAIAQSLCERQHFSNLTQFNQLKQTFQELWANEIIPIANENDVVSNLELKFSDNDELATLIAVGFGASNLLLGTSVPGLVDKDNNIIRRIKKIDESVLSLAHKEQSAMGLGGMVSKLTFARLATRMGIKTTIFGIRSESGIIKALEDKVGTLFDAQKDIDPETRTAWLSSGNLVTGKLQIEKKGVNDLLKGNSLKAISVIKIIENFEKGEIFEIQNGHGSSLAVARAIISSKEIIEKIKDTRFEIATSQDIVML</sequence>
<proteinExistence type="predicted"/>
<dbReference type="Pfam" id="PF01472">
    <property type="entry name" value="PUA"/>
    <property type="match status" value="1"/>
</dbReference>
<dbReference type="InterPro" id="IPR036393">
    <property type="entry name" value="AceGlu_kinase-like_sf"/>
</dbReference>
<dbReference type="InterPro" id="IPR001048">
    <property type="entry name" value="Asp/Glu/Uridylate_kinase"/>
</dbReference>
<organism evidence="9 10">
    <name type="scientific">Agaribacillus aureus</name>
    <dbReference type="NCBI Taxonomy" id="3051825"/>
    <lineage>
        <taxon>Bacteria</taxon>
        <taxon>Pseudomonadati</taxon>
        <taxon>Bacteroidota</taxon>
        <taxon>Cytophagia</taxon>
        <taxon>Cytophagales</taxon>
        <taxon>Splendidivirgaceae</taxon>
        <taxon>Agaribacillus</taxon>
    </lineage>
</organism>
<accession>A0ABT8KZU8</accession>
<dbReference type="RefSeq" id="WP_346756297.1">
    <property type="nucleotide sequence ID" value="NZ_JAUJEB010000001.1"/>
</dbReference>
<keyword evidence="1" id="KW-0963">Cytoplasm</keyword>
<evidence type="ECO:0000313" key="10">
    <source>
        <dbReference type="Proteomes" id="UP001172083"/>
    </source>
</evidence>
<dbReference type="InterPro" id="IPR011529">
    <property type="entry name" value="Glu_5kinase"/>
</dbReference>
<comment type="caution">
    <text evidence="9">The sequence shown here is derived from an EMBL/GenBank/DDBJ whole genome shotgun (WGS) entry which is preliminary data.</text>
</comment>
<evidence type="ECO:0000256" key="5">
    <source>
        <dbReference type="ARBA" id="ARBA00022741"/>
    </source>
</evidence>
<keyword evidence="7" id="KW-0067">ATP-binding</keyword>
<dbReference type="EC" id="2.7.2.11" evidence="9"/>
<keyword evidence="2" id="KW-0028">Amino-acid biosynthesis</keyword>
<dbReference type="InterPro" id="IPR002478">
    <property type="entry name" value="PUA"/>
</dbReference>
<evidence type="ECO:0000313" key="9">
    <source>
        <dbReference type="EMBL" id="MDN5210960.1"/>
    </source>
</evidence>
<keyword evidence="6" id="KW-0418">Kinase</keyword>
<dbReference type="Proteomes" id="UP001172083">
    <property type="component" value="Unassembled WGS sequence"/>
</dbReference>
<dbReference type="NCBIfam" id="TIGR01027">
    <property type="entry name" value="proB"/>
    <property type="match status" value="1"/>
</dbReference>
<dbReference type="PIRSF" id="PIRSF000729">
    <property type="entry name" value="GK"/>
    <property type="match status" value="1"/>
</dbReference>
<dbReference type="SUPFAM" id="SSF88697">
    <property type="entry name" value="PUA domain-like"/>
    <property type="match status" value="1"/>
</dbReference>
<dbReference type="InterPro" id="IPR001057">
    <property type="entry name" value="Glu/AcGlu_kinase"/>
</dbReference>
<dbReference type="PROSITE" id="PS50890">
    <property type="entry name" value="PUA"/>
    <property type="match status" value="1"/>
</dbReference>
<dbReference type="Gene3D" id="3.40.1160.10">
    <property type="entry name" value="Acetylglutamate kinase-like"/>
    <property type="match status" value="1"/>
</dbReference>
<dbReference type="EMBL" id="JAUJEB010000001">
    <property type="protein sequence ID" value="MDN5210960.1"/>
    <property type="molecule type" value="Genomic_DNA"/>
</dbReference>
<evidence type="ECO:0000259" key="8">
    <source>
        <dbReference type="SMART" id="SM00359"/>
    </source>
</evidence>
<evidence type="ECO:0000256" key="1">
    <source>
        <dbReference type="ARBA" id="ARBA00022490"/>
    </source>
</evidence>
<dbReference type="InterPro" id="IPR015947">
    <property type="entry name" value="PUA-like_sf"/>
</dbReference>
<reference evidence="9" key="1">
    <citation type="submission" date="2023-06" db="EMBL/GenBank/DDBJ databases">
        <title>Genomic of Agaribacillus aureum.</title>
        <authorList>
            <person name="Wang G."/>
        </authorList>
    </citation>
    <scope>NUCLEOTIDE SEQUENCE</scope>
    <source>
        <strain evidence="9">BMA12</strain>
    </source>
</reference>
<dbReference type="InterPro" id="IPR036974">
    <property type="entry name" value="PUA_sf"/>
</dbReference>
<dbReference type="SUPFAM" id="SSF53633">
    <property type="entry name" value="Carbamate kinase-like"/>
    <property type="match status" value="1"/>
</dbReference>
<dbReference type="PANTHER" id="PTHR43654">
    <property type="entry name" value="GLUTAMATE 5-KINASE"/>
    <property type="match status" value="1"/>
</dbReference>
<evidence type="ECO:0000256" key="2">
    <source>
        <dbReference type="ARBA" id="ARBA00022605"/>
    </source>
</evidence>
<dbReference type="Pfam" id="PF00696">
    <property type="entry name" value="AA_kinase"/>
    <property type="match status" value="1"/>
</dbReference>